<name>A0A1N6JE44_9BACT</name>
<dbReference type="Pfam" id="PF02678">
    <property type="entry name" value="Pirin"/>
    <property type="match status" value="1"/>
</dbReference>
<dbReference type="PANTHER" id="PTHR43212:SF3">
    <property type="entry name" value="QUERCETIN 2,3-DIOXYGENASE"/>
    <property type="match status" value="1"/>
</dbReference>
<accession>A0A1N6JE44</accession>
<organism evidence="6 7">
    <name type="scientific">Chitinophaga niabensis</name>
    <dbReference type="NCBI Taxonomy" id="536979"/>
    <lineage>
        <taxon>Bacteria</taxon>
        <taxon>Pseudomonadati</taxon>
        <taxon>Bacteroidota</taxon>
        <taxon>Chitinophagia</taxon>
        <taxon>Chitinophagales</taxon>
        <taxon>Chitinophagaceae</taxon>
        <taxon>Chitinophaga</taxon>
    </lineage>
</organism>
<keyword evidence="2" id="KW-0479">Metal-binding</keyword>
<dbReference type="PANTHER" id="PTHR43212">
    <property type="entry name" value="QUERCETIN 2,3-DIOXYGENASE"/>
    <property type="match status" value="1"/>
</dbReference>
<dbReference type="Gene3D" id="2.60.120.10">
    <property type="entry name" value="Jelly Rolls"/>
    <property type="match status" value="2"/>
</dbReference>
<dbReference type="InterPro" id="IPR003829">
    <property type="entry name" value="Pirin_N_dom"/>
</dbReference>
<dbReference type="AlphaFoldDB" id="A0A1N6JE44"/>
<feature type="domain" description="Quercetin 2,3-dioxygenase C-terminal cupin" evidence="5">
    <location>
        <begin position="147"/>
        <end position="233"/>
    </location>
</feature>
<dbReference type="RefSeq" id="WP_074241163.1">
    <property type="nucleotide sequence ID" value="NZ_FSRA01000002.1"/>
</dbReference>
<proteinExistence type="inferred from homology"/>
<comment type="cofactor">
    <cofactor evidence="2">
        <name>Fe cation</name>
        <dbReference type="ChEBI" id="CHEBI:24875"/>
    </cofactor>
    <text evidence="2">Binds 1 Fe cation per subunit.</text>
</comment>
<evidence type="ECO:0000259" key="5">
    <source>
        <dbReference type="Pfam" id="PF17954"/>
    </source>
</evidence>
<dbReference type="STRING" id="536979.SAMN04488055_3901"/>
<evidence type="ECO:0000259" key="4">
    <source>
        <dbReference type="Pfam" id="PF02678"/>
    </source>
</evidence>
<reference evidence="6 7" key="1">
    <citation type="submission" date="2016-11" db="EMBL/GenBank/DDBJ databases">
        <authorList>
            <person name="Jaros S."/>
            <person name="Januszkiewicz K."/>
            <person name="Wedrychowicz H."/>
        </authorList>
    </citation>
    <scope>NUCLEOTIDE SEQUENCE [LARGE SCALE GENOMIC DNA]</scope>
    <source>
        <strain evidence="6 7">DSM 24787</strain>
    </source>
</reference>
<sequence length="237" mass="26557">MKTVIHRGNTRGFADHGWLQSYHTFSFAGYYNPERIHFGALRVLNDDTVKGGMGFGAHPHDNMEIVSIPLSGALEHKDNTGRHKIINQHDVQIMSAGTGIQHSEFNASKTETVKFLQIWLFPKVKDIQPRYDQKTFDPANRHNKLQVVVAPEESEETLLINQDAWFSLGQFDKGQTLTYSPKLNGNGAYLLVLSGKLKVGDEILDSRDAIAVSDYDKLDISVQEDASFLLMDVPMVA</sequence>
<dbReference type="GO" id="GO:0046872">
    <property type="term" value="F:metal ion binding"/>
    <property type="evidence" value="ECO:0007669"/>
    <property type="project" value="UniProtKB-KW"/>
</dbReference>
<feature type="binding site" evidence="2">
    <location>
        <position position="58"/>
    </location>
    <ligand>
        <name>Fe cation</name>
        <dbReference type="ChEBI" id="CHEBI:24875"/>
    </ligand>
</feature>
<feature type="binding site" evidence="2">
    <location>
        <position position="60"/>
    </location>
    <ligand>
        <name>Fe cation</name>
        <dbReference type="ChEBI" id="CHEBI:24875"/>
    </ligand>
</feature>
<dbReference type="SUPFAM" id="SSF51182">
    <property type="entry name" value="RmlC-like cupins"/>
    <property type="match status" value="1"/>
</dbReference>
<dbReference type="PIRSF" id="PIRSF006232">
    <property type="entry name" value="Pirin"/>
    <property type="match status" value="1"/>
</dbReference>
<dbReference type="InterPro" id="IPR011051">
    <property type="entry name" value="RmlC_Cupin_sf"/>
</dbReference>
<comment type="similarity">
    <text evidence="1 3">Belongs to the pirin family.</text>
</comment>
<evidence type="ECO:0000313" key="7">
    <source>
        <dbReference type="Proteomes" id="UP000185003"/>
    </source>
</evidence>
<evidence type="ECO:0000256" key="1">
    <source>
        <dbReference type="ARBA" id="ARBA00008416"/>
    </source>
</evidence>
<protein>
    <recommendedName>
        <fullName evidence="8">Pirin N-terminal domain-containing protein</fullName>
    </recommendedName>
</protein>
<evidence type="ECO:0000256" key="3">
    <source>
        <dbReference type="RuleBase" id="RU003457"/>
    </source>
</evidence>
<keyword evidence="2" id="KW-0408">Iron</keyword>
<dbReference type="InterPro" id="IPR012093">
    <property type="entry name" value="Pirin"/>
</dbReference>
<evidence type="ECO:0008006" key="8">
    <source>
        <dbReference type="Google" id="ProtNLM"/>
    </source>
</evidence>
<feature type="binding site" evidence="2">
    <location>
        <position position="102"/>
    </location>
    <ligand>
        <name>Fe cation</name>
        <dbReference type="ChEBI" id="CHEBI:24875"/>
    </ligand>
</feature>
<feature type="binding site" evidence="2">
    <location>
        <position position="104"/>
    </location>
    <ligand>
        <name>Fe cation</name>
        <dbReference type="ChEBI" id="CHEBI:24875"/>
    </ligand>
</feature>
<dbReference type="EMBL" id="FSRA01000002">
    <property type="protein sequence ID" value="SIO42439.1"/>
    <property type="molecule type" value="Genomic_DNA"/>
</dbReference>
<dbReference type="CDD" id="cd02910">
    <property type="entry name" value="cupin_Yhhw_N"/>
    <property type="match status" value="1"/>
</dbReference>
<dbReference type="Pfam" id="PF17954">
    <property type="entry name" value="Pirin_C_2"/>
    <property type="match status" value="1"/>
</dbReference>
<feature type="domain" description="Pirin N-terminal" evidence="4">
    <location>
        <begin position="12"/>
        <end position="120"/>
    </location>
</feature>
<evidence type="ECO:0000313" key="6">
    <source>
        <dbReference type="EMBL" id="SIO42439.1"/>
    </source>
</evidence>
<dbReference type="InterPro" id="IPR014710">
    <property type="entry name" value="RmlC-like_jellyroll"/>
</dbReference>
<dbReference type="InterPro" id="IPR041602">
    <property type="entry name" value="Quercetinase_C"/>
</dbReference>
<dbReference type="Proteomes" id="UP000185003">
    <property type="component" value="Unassembled WGS sequence"/>
</dbReference>
<keyword evidence="7" id="KW-1185">Reference proteome</keyword>
<dbReference type="OrthoDB" id="321327at2"/>
<gene>
    <name evidence="6" type="ORF">SAMN04488055_3901</name>
</gene>
<evidence type="ECO:0000256" key="2">
    <source>
        <dbReference type="PIRSR" id="PIRSR006232-1"/>
    </source>
</evidence>